<reference evidence="2 3" key="1">
    <citation type="journal article" date="2016" name="Nat. Commun.">
        <title>Thousands of microbial genomes shed light on interconnected biogeochemical processes in an aquifer system.</title>
        <authorList>
            <person name="Anantharaman K."/>
            <person name="Brown C.T."/>
            <person name="Hug L.A."/>
            <person name="Sharon I."/>
            <person name="Castelle C.J."/>
            <person name="Probst A.J."/>
            <person name="Thomas B.C."/>
            <person name="Singh A."/>
            <person name="Wilkins M.J."/>
            <person name="Karaoz U."/>
            <person name="Brodie E.L."/>
            <person name="Williams K.H."/>
            <person name="Hubbard S.S."/>
            <person name="Banfield J.F."/>
        </authorList>
    </citation>
    <scope>NUCLEOTIDE SEQUENCE [LARGE SCALE GENOMIC DNA]</scope>
</reference>
<gene>
    <name evidence="2" type="ORF">A3I30_00010</name>
</gene>
<accession>A0A1F5CC83</accession>
<dbReference type="Proteomes" id="UP000177197">
    <property type="component" value="Unassembled WGS sequence"/>
</dbReference>
<feature type="transmembrane region" description="Helical" evidence="1">
    <location>
        <begin position="29"/>
        <end position="59"/>
    </location>
</feature>
<dbReference type="EMBL" id="MEYV01000008">
    <property type="protein sequence ID" value="OGD40454.1"/>
    <property type="molecule type" value="Genomic_DNA"/>
</dbReference>
<protein>
    <submittedName>
        <fullName evidence="2">Uncharacterized protein</fullName>
    </submittedName>
</protein>
<name>A0A1F5CC83_9BACT</name>
<dbReference type="AlphaFoldDB" id="A0A1F5CC83"/>
<organism evidence="2 3">
    <name type="scientific">Candidatus Azambacteria bacterium RIFCSPLOWO2_02_FULL_44_14</name>
    <dbReference type="NCBI Taxonomy" id="1797306"/>
    <lineage>
        <taxon>Bacteria</taxon>
        <taxon>Candidatus Azamiibacteriota</taxon>
    </lineage>
</organism>
<comment type="caution">
    <text evidence="2">The sequence shown here is derived from an EMBL/GenBank/DDBJ whole genome shotgun (WGS) entry which is preliminary data.</text>
</comment>
<proteinExistence type="predicted"/>
<keyword evidence="1" id="KW-1133">Transmembrane helix</keyword>
<evidence type="ECO:0000256" key="1">
    <source>
        <dbReference type="SAM" id="Phobius"/>
    </source>
</evidence>
<sequence length="66" mass="7275">MPMVNLLVILALFTAGSLAMVIGRRKGIFWLTVAGFLLSVVVCLAVVTVWIMMFCLYVLSHADPMM</sequence>
<keyword evidence="1" id="KW-0472">Membrane</keyword>
<keyword evidence="1" id="KW-0812">Transmembrane</keyword>
<evidence type="ECO:0000313" key="3">
    <source>
        <dbReference type="Proteomes" id="UP000177197"/>
    </source>
</evidence>
<evidence type="ECO:0000313" key="2">
    <source>
        <dbReference type="EMBL" id="OGD40454.1"/>
    </source>
</evidence>